<evidence type="ECO:0000313" key="3">
    <source>
        <dbReference type="Proteomes" id="UP001444661"/>
    </source>
</evidence>
<organism evidence="2 3">
    <name type="scientific">Apiospora rasikravindrae</name>
    <dbReference type="NCBI Taxonomy" id="990691"/>
    <lineage>
        <taxon>Eukaryota</taxon>
        <taxon>Fungi</taxon>
        <taxon>Dikarya</taxon>
        <taxon>Ascomycota</taxon>
        <taxon>Pezizomycotina</taxon>
        <taxon>Sordariomycetes</taxon>
        <taxon>Xylariomycetidae</taxon>
        <taxon>Amphisphaeriales</taxon>
        <taxon>Apiosporaceae</taxon>
        <taxon>Apiospora</taxon>
    </lineage>
</organism>
<evidence type="ECO:0000256" key="1">
    <source>
        <dbReference type="SAM" id="MobiDB-lite"/>
    </source>
</evidence>
<reference evidence="2 3" key="1">
    <citation type="submission" date="2023-01" db="EMBL/GenBank/DDBJ databases">
        <title>Analysis of 21 Apiospora genomes using comparative genomics revels a genus with tremendous synthesis potential of carbohydrate active enzymes and secondary metabolites.</title>
        <authorList>
            <person name="Sorensen T."/>
        </authorList>
    </citation>
    <scope>NUCLEOTIDE SEQUENCE [LARGE SCALE GENOMIC DNA]</scope>
    <source>
        <strain evidence="2 3">CBS 33761</strain>
    </source>
</reference>
<evidence type="ECO:0000313" key="2">
    <source>
        <dbReference type="EMBL" id="KAK8044030.1"/>
    </source>
</evidence>
<gene>
    <name evidence="2" type="ORF">PG993_004054</name>
</gene>
<dbReference type="Proteomes" id="UP001444661">
    <property type="component" value="Unassembled WGS sequence"/>
</dbReference>
<accession>A0ABR1TDK5</accession>
<comment type="caution">
    <text evidence="2">The sequence shown here is derived from an EMBL/GenBank/DDBJ whole genome shotgun (WGS) entry which is preliminary data.</text>
</comment>
<protein>
    <submittedName>
        <fullName evidence="2">Uncharacterized protein</fullName>
    </submittedName>
</protein>
<feature type="region of interest" description="Disordered" evidence="1">
    <location>
        <begin position="359"/>
        <end position="387"/>
    </location>
</feature>
<keyword evidence="3" id="KW-1185">Reference proteome</keyword>
<sequence length="387" mass="42367">MMSYNPEPCRFKITGIDSGDADGAAVILEDNAGRRIAVSISSNRYPPSPDADRLISLISKPTIVESGSYFNAAPIRDMIHNAAGSLFNSSYSNVRFETVGRDLQSALNRETIHFRYRTDAYKPYLAPIYACEANLAALPAGDDDDDTIEIHDDLPCISAKDLRVLEVFTNGSGMECRVRRIDGGNEGTQEEEMFCLAERNGARFPPFLRHLNVMQAVQRRRAEYPALARIPKLLGYVKDAKSERIIGMVGEWVPAGLVGEADSVAANWTERLRAAARERKEKWVRQIRETVDALHAIGVGWGGSGHLYQILVDTNDDVCLHSFGTVGVEAAADGGSTAWTVEGDKEAIRRISEELGLEKGKGKAVSGLGPPSRLVANEGNEFDLRPT</sequence>
<name>A0ABR1TDK5_9PEZI</name>
<proteinExistence type="predicted"/>
<dbReference type="EMBL" id="JAQQWK010000003">
    <property type="protein sequence ID" value="KAK8044030.1"/>
    <property type="molecule type" value="Genomic_DNA"/>
</dbReference>